<feature type="signal peptide" evidence="2">
    <location>
        <begin position="1"/>
        <end position="20"/>
    </location>
</feature>
<proteinExistence type="predicted"/>
<keyword evidence="4" id="KW-1185">Reference proteome</keyword>
<dbReference type="Proteomes" id="UP000069940">
    <property type="component" value="Unassembled WGS sequence"/>
</dbReference>
<evidence type="ECO:0000256" key="1">
    <source>
        <dbReference type="SAM" id="MobiDB-lite"/>
    </source>
</evidence>
<evidence type="ECO:0000313" key="3">
    <source>
        <dbReference type="EnsemblMetazoa" id="AALFPA23_009624.P13298"/>
    </source>
</evidence>
<evidence type="ECO:0000256" key="2">
    <source>
        <dbReference type="SAM" id="SignalP"/>
    </source>
</evidence>
<dbReference type="EnsemblMetazoa" id="AALFPA23_009624.R13298">
    <property type="protein sequence ID" value="AALFPA23_009624.P13298"/>
    <property type="gene ID" value="AALFPA23_009624"/>
</dbReference>
<organism evidence="3 4">
    <name type="scientific">Aedes albopictus</name>
    <name type="common">Asian tiger mosquito</name>
    <name type="synonym">Stegomyia albopicta</name>
    <dbReference type="NCBI Taxonomy" id="7160"/>
    <lineage>
        <taxon>Eukaryota</taxon>
        <taxon>Metazoa</taxon>
        <taxon>Ecdysozoa</taxon>
        <taxon>Arthropoda</taxon>
        <taxon>Hexapoda</taxon>
        <taxon>Insecta</taxon>
        <taxon>Pterygota</taxon>
        <taxon>Neoptera</taxon>
        <taxon>Endopterygota</taxon>
        <taxon>Diptera</taxon>
        <taxon>Nematocera</taxon>
        <taxon>Culicoidea</taxon>
        <taxon>Culicidae</taxon>
        <taxon>Culicinae</taxon>
        <taxon>Aedini</taxon>
        <taxon>Aedes</taxon>
        <taxon>Stegomyia</taxon>
    </lineage>
</organism>
<protein>
    <recommendedName>
        <fullName evidence="5">Salivary secreted peptide</fullName>
    </recommendedName>
</protein>
<keyword evidence="2" id="KW-0732">Signal</keyword>
<name>A0ABM1YJ62_AEDAL</name>
<feature type="compositionally biased region" description="Low complexity" evidence="1">
    <location>
        <begin position="88"/>
        <end position="106"/>
    </location>
</feature>
<sequence length="112" mass="12531">MKLLVLSALVLVATIHATSGFRIFNPWWPHQPSWHPPCRNVTDDGSQQSGDNAPWWWRFIPQPPPCRQPSSNSSDSADGPGHWDSHQGNNSWSDSWNSNSSSSSDGNRTDTY</sequence>
<feature type="chain" id="PRO_5047042699" description="Salivary secreted peptide" evidence="2">
    <location>
        <begin position="21"/>
        <end position="112"/>
    </location>
</feature>
<accession>A0ABM1YJ62</accession>
<reference evidence="4" key="1">
    <citation type="journal article" date="2015" name="Proc. Natl. Acad. Sci. U.S.A.">
        <title>Genome sequence of the Asian Tiger mosquito, Aedes albopictus, reveals insights into its biology, genetics, and evolution.</title>
        <authorList>
            <person name="Chen X.G."/>
            <person name="Jiang X."/>
            <person name="Gu J."/>
            <person name="Xu M."/>
            <person name="Wu Y."/>
            <person name="Deng Y."/>
            <person name="Zhang C."/>
            <person name="Bonizzoni M."/>
            <person name="Dermauw W."/>
            <person name="Vontas J."/>
            <person name="Armbruster P."/>
            <person name="Huang X."/>
            <person name="Yang Y."/>
            <person name="Zhang H."/>
            <person name="He W."/>
            <person name="Peng H."/>
            <person name="Liu Y."/>
            <person name="Wu K."/>
            <person name="Chen J."/>
            <person name="Lirakis M."/>
            <person name="Topalis P."/>
            <person name="Van Leeuwen T."/>
            <person name="Hall A.B."/>
            <person name="Jiang X."/>
            <person name="Thorpe C."/>
            <person name="Mueller R.L."/>
            <person name="Sun C."/>
            <person name="Waterhouse R.M."/>
            <person name="Yan G."/>
            <person name="Tu Z.J."/>
            <person name="Fang X."/>
            <person name="James A.A."/>
        </authorList>
    </citation>
    <scope>NUCLEOTIDE SEQUENCE [LARGE SCALE GENOMIC DNA]</scope>
    <source>
        <strain evidence="4">Foshan</strain>
    </source>
</reference>
<evidence type="ECO:0008006" key="5">
    <source>
        <dbReference type="Google" id="ProtNLM"/>
    </source>
</evidence>
<reference evidence="3" key="2">
    <citation type="submission" date="2025-05" db="UniProtKB">
        <authorList>
            <consortium name="EnsemblMetazoa"/>
        </authorList>
    </citation>
    <scope>IDENTIFICATION</scope>
    <source>
        <strain evidence="3">Foshan</strain>
    </source>
</reference>
<dbReference type="RefSeq" id="XP_019525012.3">
    <property type="nucleotide sequence ID" value="XM_019669467.3"/>
</dbReference>
<feature type="region of interest" description="Disordered" evidence="1">
    <location>
        <begin position="34"/>
        <end position="112"/>
    </location>
</feature>
<evidence type="ECO:0000313" key="4">
    <source>
        <dbReference type="Proteomes" id="UP000069940"/>
    </source>
</evidence>
<dbReference type="GeneID" id="109397129"/>